<dbReference type="EMBL" id="RJVU01051519">
    <property type="protein sequence ID" value="ROL41698.1"/>
    <property type="molecule type" value="Genomic_DNA"/>
</dbReference>
<dbReference type="InterPro" id="IPR036941">
    <property type="entry name" value="Rcpt_L-dom_sf"/>
</dbReference>
<comment type="similarity">
    <text evidence="5">Belongs to the small GTPase superfamily. Arf family.</text>
</comment>
<dbReference type="PRINTS" id="PR00109">
    <property type="entry name" value="TYRKINASE"/>
</dbReference>
<keyword evidence="29" id="KW-0460">Magnesium</keyword>
<dbReference type="FunFam" id="2.10.220.10:FF:000002">
    <property type="entry name" value="Receptor protein-tyrosine kinase"/>
    <property type="match status" value="1"/>
</dbReference>
<evidence type="ECO:0000256" key="15">
    <source>
        <dbReference type="ARBA" id="ARBA00022892"/>
    </source>
</evidence>
<feature type="compositionally biased region" description="Polar residues" evidence="30">
    <location>
        <begin position="1222"/>
        <end position="1236"/>
    </location>
</feature>
<dbReference type="PANTHER" id="PTHR24416:SF88">
    <property type="entry name" value="RECEPTOR TYROSINE-PROTEIN KINASE ERBB-3"/>
    <property type="match status" value="1"/>
</dbReference>
<comment type="caution">
    <text evidence="33">The sequence shown here is derived from an EMBL/GenBank/DDBJ whole genome shotgun (WGS) entry which is preliminary data.</text>
</comment>
<dbReference type="GO" id="GO:0016192">
    <property type="term" value="P:vesicle-mediated transport"/>
    <property type="evidence" value="ECO:0007669"/>
    <property type="project" value="UniProtKB-KW"/>
</dbReference>
<feature type="binding site" evidence="28">
    <location>
        <position position="53"/>
    </location>
    <ligand>
        <name>GTP</name>
        <dbReference type="ChEBI" id="CHEBI:37565"/>
    </ligand>
</feature>
<keyword evidence="10 31" id="KW-0812">Transmembrane</keyword>
<dbReference type="GO" id="GO:0004714">
    <property type="term" value="F:transmembrane receptor protein tyrosine kinase activity"/>
    <property type="evidence" value="ECO:0007669"/>
    <property type="project" value="UniProtKB-EC"/>
</dbReference>
<dbReference type="SMART" id="SM00178">
    <property type="entry name" value="SAR"/>
    <property type="match status" value="1"/>
</dbReference>
<dbReference type="PIRSF" id="PIRSF000619">
    <property type="entry name" value="TyrPK_EGF-R"/>
    <property type="match status" value="1"/>
</dbReference>
<evidence type="ECO:0000256" key="26">
    <source>
        <dbReference type="PIRNR" id="PIRNR000619"/>
    </source>
</evidence>
<dbReference type="GO" id="GO:0008284">
    <property type="term" value="P:positive regulation of cell population proliferation"/>
    <property type="evidence" value="ECO:0007669"/>
    <property type="project" value="TreeGrafter"/>
</dbReference>
<dbReference type="SUPFAM" id="SSF56112">
    <property type="entry name" value="Protein kinase-like (PK-like)"/>
    <property type="match status" value="1"/>
</dbReference>
<keyword evidence="13 26" id="KW-0418">Kinase</keyword>
<dbReference type="FunFam" id="3.40.50.300:FF:003500">
    <property type="entry name" value="ADP-ribosylation factor 1"/>
    <property type="match status" value="1"/>
</dbReference>
<dbReference type="PANTHER" id="PTHR24416">
    <property type="entry name" value="TYROSINE-PROTEIN KINASE RECEPTOR"/>
    <property type="match status" value="1"/>
</dbReference>
<feature type="region of interest" description="Disordered" evidence="30">
    <location>
        <begin position="1217"/>
        <end position="1282"/>
    </location>
</feature>
<evidence type="ECO:0000256" key="12">
    <source>
        <dbReference type="ARBA" id="ARBA00022741"/>
    </source>
</evidence>
<dbReference type="GO" id="GO:0046872">
    <property type="term" value="F:metal ion binding"/>
    <property type="evidence" value="ECO:0007669"/>
    <property type="project" value="UniProtKB-KW"/>
</dbReference>
<dbReference type="GO" id="GO:0038132">
    <property type="term" value="F:neuregulin binding"/>
    <property type="evidence" value="ECO:0007669"/>
    <property type="project" value="TreeGrafter"/>
</dbReference>
<protein>
    <recommendedName>
        <fullName evidence="6 26">Receptor protein-tyrosine kinase</fullName>
        <ecNumber evidence="6 26">2.7.10.1</ecNumber>
    </recommendedName>
</protein>
<evidence type="ECO:0000256" key="17">
    <source>
        <dbReference type="ARBA" id="ARBA00022989"/>
    </source>
</evidence>
<dbReference type="InterPro" id="IPR006212">
    <property type="entry name" value="Furin_repeat"/>
</dbReference>
<evidence type="ECO:0000256" key="2">
    <source>
        <dbReference type="ARBA" id="ARBA00004479"/>
    </source>
</evidence>
<keyword evidence="19 28" id="KW-0342">GTP-binding</keyword>
<dbReference type="PRINTS" id="PR00328">
    <property type="entry name" value="SAR1GTPBP"/>
</dbReference>
<comment type="similarity">
    <text evidence="4">Belongs to the protein kinase superfamily. TKL Ser/Thr protein kinase family. ROCO subfamily.</text>
</comment>
<comment type="subcellular location">
    <subcellularLocation>
        <location evidence="1">Endomembrane system</location>
    </subcellularLocation>
    <subcellularLocation>
        <location evidence="3">Golgi apparatus</location>
    </subcellularLocation>
    <subcellularLocation>
        <location evidence="2">Membrane</location>
        <topology evidence="2">Single-pass type I membrane protein</topology>
    </subcellularLocation>
</comment>
<dbReference type="GO" id="GO:0022008">
    <property type="term" value="P:neurogenesis"/>
    <property type="evidence" value="ECO:0007669"/>
    <property type="project" value="TreeGrafter"/>
</dbReference>
<evidence type="ECO:0000256" key="14">
    <source>
        <dbReference type="ARBA" id="ARBA00022840"/>
    </source>
</evidence>
<dbReference type="FunFam" id="1.10.510.10:FF:000233">
    <property type="entry name" value="receptor tyrosine-protein kinase erbB-3"/>
    <property type="match status" value="1"/>
</dbReference>
<keyword evidence="15" id="KW-0931">ER-Golgi transport</keyword>
<feature type="binding site" evidence="28">
    <location>
        <begin position="7"/>
        <end position="14"/>
    </location>
    <ligand>
        <name>GTP</name>
        <dbReference type="ChEBI" id="CHEBI:37565"/>
    </ligand>
</feature>
<dbReference type="SMART" id="SM00177">
    <property type="entry name" value="ARF"/>
    <property type="match status" value="1"/>
</dbReference>
<keyword evidence="18" id="KW-0333">Golgi apparatus</keyword>
<dbReference type="GO" id="GO:0007169">
    <property type="term" value="P:cell surface receptor protein tyrosine kinase signaling pathway"/>
    <property type="evidence" value="ECO:0007669"/>
    <property type="project" value="UniProtKB-UniRule"/>
</dbReference>
<dbReference type="GO" id="GO:0005794">
    <property type="term" value="C:Golgi apparatus"/>
    <property type="evidence" value="ECO:0007669"/>
    <property type="project" value="UniProtKB-SubCell"/>
</dbReference>
<dbReference type="InterPro" id="IPR000719">
    <property type="entry name" value="Prot_kinase_dom"/>
</dbReference>
<keyword evidence="9 26" id="KW-0808">Transferase</keyword>
<evidence type="ECO:0000256" key="13">
    <source>
        <dbReference type="ARBA" id="ARBA00022777"/>
    </source>
</evidence>
<comment type="similarity">
    <text evidence="26">Belongs to the protein kinase superfamily. Tyr protein kinase family. EGF receptor subfamily.</text>
</comment>
<evidence type="ECO:0000256" key="22">
    <source>
        <dbReference type="ARBA" id="ARBA00023170"/>
    </source>
</evidence>
<dbReference type="InterPro" id="IPR005225">
    <property type="entry name" value="Small_GTP-bd"/>
</dbReference>
<keyword evidence="14 26" id="KW-0067">ATP-binding</keyword>
<dbReference type="OrthoDB" id="6219513at2759"/>
<dbReference type="GO" id="GO:0003924">
    <property type="term" value="F:GTPase activity"/>
    <property type="evidence" value="ECO:0007669"/>
    <property type="project" value="InterPro"/>
</dbReference>
<dbReference type="InterPro" id="IPR016245">
    <property type="entry name" value="Tyr_kinase_EGF/ERB/XmrK_rcpt"/>
</dbReference>
<keyword evidence="8" id="KW-0597">Phosphoprotein</keyword>
<evidence type="ECO:0000256" key="9">
    <source>
        <dbReference type="ARBA" id="ARBA00022679"/>
    </source>
</evidence>
<evidence type="ECO:0000256" key="11">
    <source>
        <dbReference type="ARBA" id="ARBA00022707"/>
    </source>
</evidence>
<evidence type="ECO:0000256" key="23">
    <source>
        <dbReference type="ARBA" id="ARBA00023180"/>
    </source>
</evidence>
<name>A0A3N0Y7C5_ANAGA</name>
<dbReference type="Pfam" id="PF00757">
    <property type="entry name" value="Furin-like"/>
    <property type="match status" value="1"/>
</dbReference>
<keyword evidence="20 26" id="KW-0472">Membrane</keyword>
<dbReference type="SMART" id="SM00261">
    <property type="entry name" value="FU"/>
    <property type="match status" value="4"/>
</dbReference>
<evidence type="ECO:0000256" key="28">
    <source>
        <dbReference type="PIRSR" id="PIRSR606689-1"/>
    </source>
</evidence>
<keyword evidence="12 26" id="KW-0547">Nucleotide-binding</keyword>
<dbReference type="EC" id="2.7.10.1" evidence="6 26"/>
<dbReference type="GO" id="GO:0015031">
    <property type="term" value="P:protein transport"/>
    <property type="evidence" value="ECO:0007669"/>
    <property type="project" value="UniProtKB-KW"/>
</dbReference>
<gene>
    <name evidence="33" type="ORF">DPX16_9289</name>
</gene>
<accession>A0A3N0Y7C5</accession>
<dbReference type="SUPFAM" id="SSF52540">
    <property type="entry name" value="P-loop containing nucleoside triphosphate hydrolases"/>
    <property type="match status" value="1"/>
</dbReference>
<dbReference type="Gene3D" id="3.40.50.300">
    <property type="entry name" value="P-loop containing nucleotide triphosphate hydrolases"/>
    <property type="match status" value="1"/>
</dbReference>
<feature type="transmembrane region" description="Helical" evidence="31">
    <location>
        <begin position="688"/>
        <end position="714"/>
    </location>
</feature>
<dbReference type="GO" id="GO:0009925">
    <property type="term" value="C:basal plasma membrane"/>
    <property type="evidence" value="ECO:0007669"/>
    <property type="project" value="TreeGrafter"/>
</dbReference>
<evidence type="ECO:0000256" key="1">
    <source>
        <dbReference type="ARBA" id="ARBA00004308"/>
    </source>
</evidence>
<dbReference type="InterPro" id="IPR000494">
    <property type="entry name" value="Rcpt_L-dom"/>
</dbReference>
<evidence type="ECO:0000256" key="3">
    <source>
        <dbReference type="ARBA" id="ARBA00004555"/>
    </source>
</evidence>
<proteinExistence type="inferred from homology"/>
<dbReference type="FunFam" id="2.10.220.10:FF:000001">
    <property type="entry name" value="Receptor protein-tyrosine kinase"/>
    <property type="match status" value="1"/>
</dbReference>
<dbReference type="InterPro" id="IPR011009">
    <property type="entry name" value="Kinase-like_dom_sf"/>
</dbReference>
<feature type="region of interest" description="Disordered" evidence="30">
    <location>
        <begin position="1116"/>
        <end position="1193"/>
    </location>
</feature>
<dbReference type="GO" id="GO:0043066">
    <property type="term" value="P:negative regulation of apoptotic process"/>
    <property type="evidence" value="ECO:0007669"/>
    <property type="project" value="TreeGrafter"/>
</dbReference>
<evidence type="ECO:0000256" key="7">
    <source>
        <dbReference type="ARBA" id="ARBA00022448"/>
    </source>
</evidence>
<evidence type="ECO:0000256" key="6">
    <source>
        <dbReference type="ARBA" id="ARBA00011902"/>
    </source>
</evidence>
<keyword evidence="23" id="KW-0325">Glycoprotein</keyword>
<evidence type="ECO:0000256" key="8">
    <source>
        <dbReference type="ARBA" id="ARBA00022553"/>
    </source>
</evidence>
<keyword evidence="7" id="KW-0813">Transport</keyword>
<dbReference type="InterPro" id="IPR001245">
    <property type="entry name" value="Ser-Thr/Tyr_kinase_cat_dom"/>
</dbReference>
<dbReference type="Proteomes" id="UP000281406">
    <property type="component" value="Unassembled WGS sequence"/>
</dbReference>
<dbReference type="PROSITE" id="PS50011">
    <property type="entry name" value="PROTEIN_KINASE_DOM"/>
    <property type="match status" value="1"/>
</dbReference>
<dbReference type="PROSITE" id="PS51417">
    <property type="entry name" value="ARF"/>
    <property type="match status" value="1"/>
</dbReference>
<evidence type="ECO:0000256" key="10">
    <source>
        <dbReference type="ARBA" id="ARBA00022692"/>
    </source>
</evidence>
<dbReference type="InterPro" id="IPR032778">
    <property type="entry name" value="GF_recep_IV"/>
</dbReference>
<keyword evidence="22 26" id="KW-0675">Receptor</keyword>
<keyword evidence="17 31" id="KW-1133">Transmembrane helix</keyword>
<dbReference type="InterPro" id="IPR027417">
    <property type="entry name" value="P-loop_NTPase"/>
</dbReference>
<feature type="compositionally biased region" description="Low complexity" evidence="30">
    <location>
        <begin position="1259"/>
        <end position="1272"/>
    </location>
</feature>
<dbReference type="Pfam" id="PF00025">
    <property type="entry name" value="Arf"/>
    <property type="match status" value="1"/>
</dbReference>
<evidence type="ECO:0000256" key="25">
    <source>
        <dbReference type="ARBA" id="ARBA00051243"/>
    </source>
</evidence>
<dbReference type="Gene3D" id="4.10.1140.10">
    <property type="entry name" value="membrane-bound form of the juxtamembrane domain of the epidermal growth factor receptor like domain"/>
    <property type="match status" value="1"/>
</dbReference>
<dbReference type="GO" id="GO:0005525">
    <property type="term" value="F:GTP binding"/>
    <property type="evidence" value="ECO:0007669"/>
    <property type="project" value="UniProtKB-KW"/>
</dbReference>
<dbReference type="Gene3D" id="1.10.510.10">
    <property type="entry name" value="Transferase(Phosphotransferase) domain 1"/>
    <property type="match status" value="1"/>
</dbReference>
<keyword evidence="11" id="KW-0519">Myristate</keyword>
<feature type="binding site" evidence="29">
    <location>
        <position position="14"/>
    </location>
    <ligand>
        <name>Mg(2+)</name>
        <dbReference type="ChEBI" id="CHEBI:18420"/>
    </ligand>
</feature>
<organism evidence="33 34">
    <name type="scientific">Anabarilius grahami</name>
    <name type="common">Kanglang fish</name>
    <name type="synonym">Barilius grahami</name>
    <dbReference type="NCBI Taxonomy" id="495550"/>
    <lineage>
        <taxon>Eukaryota</taxon>
        <taxon>Metazoa</taxon>
        <taxon>Chordata</taxon>
        <taxon>Craniata</taxon>
        <taxon>Vertebrata</taxon>
        <taxon>Euteleostomi</taxon>
        <taxon>Actinopterygii</taxon>
        <taxon>Neopterygii</taxon>
        <taxon>Teleostei</taxon>
        <taxon>Ostariophysi</taxon>
        <taxon>Cypriniformes</taxon>
        <taxon>Xenocyprididae</taxon>
        <taxon>Xenocypridinae</taxon>
        <taxon>Xenocypridinae incertae sedis</taxon>
        <taxon>Anabarilius</taxon>
    </lineage>
</organism>
<dbReference type="SUPFAM" id="SSF57184">
    <property type="entry name" value="Growth factor receptor domain"/>
    <property type="match status" value="2"/>
</dbReference>
<dbReference type="InterPro" id="IPR050122">
    <property type="entry name" value="RTK"/>
</dbReference>
<dbReference type="Gene3D" id="3.80.20.20">
    <property type="entry name" value="Receptor L-domain"/>
    <property type="match status" value="2"/>
</dbReference>
<keyword evidence="29" id="KW-0479">Metal-binding</keyword>
<dbReference type="InterPro" id="IPR006211">
    <property type="entry name" value="Furin-like_Cys-rich_dom"/>
</dbReference>
<dbReference type="NCBIfam" id="TIGR00231">
    <property type="entry name" value="small_GTP"/>
    <property type="match status" value="1"/>
</dbReference>
<feature type="binding site" evidence="29">
    <location>
        <position position="31"/>
    </location>
    <ligand>
        <name>Mg(2+)</name>
        <dbReference type="ChEBI" id="CHEBI:18420"/>
    </ligand>
</feature>
<sequence length="1449" mass="161566">MRILMVGLDAAGKTTILYKLKLGEIVTTIPTIGFNVETVEYKNISFTVWDVGGQDKIRPLWRHYFQNTQGLIFVVDSNDRERVNEAREELMRMLAEDELRDAVLLVFANKQMLALCLALRSPARAQTQDGKPEVAMCTGTQNLLSVTGTSEVQYKLMKEMYTGCQIVIGNLEITQMEHNRDFSFLQSIREVTGYILIAINQFKRLPLEQLRVIRGTSLYEDRFALAVLVNYQKDGANGLNELGLTHLTVTKTVCAPQCNGRCFGRSPSECCHIECAGGCTGPLDTNCFACRNFNNSGSCVPQCPQALIYNKVTFKLEPNPNAKYQFGTMCVAHCPTNFVVDGSSCVSSCPANKMEVDKKGMKRCEPCVGLCPKACVGTGSPSRQTVDSQNIDSFINCTKIQGSLHFLVTGIRGDSYNNISALDPKKLKIFNTVREITDILSIQSWPEELEDLSVFSNLATIQGRTLYRGYSLLVMKIPTLKSLGLRSLKRIGDGGIYITGNKQLCYHHTVNWTRLFGSGPRAVRRQKSLDIKENHSQEQCIKEGHVCDPLCSSEGCWGPGPDQSLSCKNYSRGGTCVPHCNFLSGEKREFAGPKGECMPCHQECAVQDNKLTCKGPGADECEACVHLQDGPYCVSSCPEGVQGENGLIIYKFASGQYKCQPCHANCTLGCLGPGQNDCVDSSRSAAGLPVTAIVLSVIFMVMVAFSVFVLSVLYRRSVAIRQKRAMRRYLQSGESFEPLDPGEKGVKVHARIMRGPELRKIKPLGSGVFGTVHKHMLAMGSLDHPYIVRLLGICPGPSLQLVTQLSPQGSLLEHIRQRREGLNPQRLLNWCVQIAKGMYYLEEQRMVHRNLAARNILLKSDFIVQIADYGIADLLYPDDKKYFFNEIKTPIKWMALESILFRRYTHQSDVWSYGVTVWEMMSYGAEPYSAMRPQEVPDLLEKGERLSQPQICTIDVYMVMVKCWMIDENVRPTFKELANEFTRMARDPSRYLVINEEYRAPESAIDESHQRGTEMDILGVALEDQEDEVSEDVIDMHRYVTPSRSFSRLRIDSHRSSLTPSSIAGYLPMTPGLESSVQTTGWASRSRLDSACTVSVSSEGQGTAVELEMNEDFTLAGSTRRVTHREDSAYMSQRDSLSGPPETTSTGTQGEEDQNEYVLPGLGESPEKETFLFTSSRATRSQRRLSRGHSGDFLEAHTRAGEEYEYMNNQTLSLSHIPGQLKDSNQRPPRNRSASFNPAGLYSNHKPQGSGRPSKRSSIEGSESSGGLSQSSTDQRSHSDGDFLSSEAEYMDADLDLQEVQYEYMDIRGGRGGPPSNMVLKLHLPRPVSHPLLRRSPQDDEDEYVEDDYQYTNRQPRLRNSLRVQGLMEGEGEVYEYEDMDSLAAGGASAAEYQNMEGEDEESVGLRDGECSGGPGAYVKVHAGMEHKAFDNPDYWHSRSFHKASAVRT</sequence>
<dbReference type="SUPFAM" id="SSF52058">
    <property type="entry name" value="L domain-like"/>
    <property type="match status" value="2"/>
</dbReference>
<dbReference type="Gene3D" id="2.10.220.10">
    <property type="entry name" value="Hormone Receptor, Insulin-like Growth Factor Receptor 1, Chain A, domain 2"/>
    <property type="match status" value="3"/>
</dbReference>
<evidence type="ECO:0000256" key="20">
    <source>
        <dbReference type="ARBA" id="ARBA00023136"/>
    </source>
</evidence>
<evidence type="ECO:0000256" key="18">
    <source>
        <dbReference type="ARBA" id="ARBA00023034"/>
    </source>
</evidence>
<dbReference type="GO" id="GO:0043235">
    <property type="term" value="C:receptor complex"/>
    <property type="evidence" value="ECO:0007669"/>
    <property type="project" value="TreeGrafter"/>
</dbReference>
<evidence type="ECO:0000256" key="21">
    <source>
        <dbReference type="ARBA" id="ARBA00023137"/>
    </source>
</evidence>
<evidence type="ECO:0000256" key="30">
    <source>
        <dbReference type="SAM" id="MobiDB-lite"/>
    </source>
</evidence>
<dbReference type="GO" id="GO:0038131">
    <property type="term" value="F:neuregulin receptor activity"/>
    <property type="evidence" value="ECO:0007669"/>
    <property type="project" value="TreeGrafter"/>
</dbReference>
<reference evidence="33 34" key="1">
    <citation type="submission" date="2018-10" db="EMBL/GenBank/DDBJ databases">
        <title>Genome assembly for a Yunnan-Guizhou Plateau 3E fish, Anabarilius grahami (Regan), and its evolutionary and genetic applications.</title>
        <authorList>
            <person name="Jiang W."/>
        </authorList>
    </citation>
    <scope>NUCLEOTIDE SEQUENCE [LARGE SCALE GENOMIC DNA]</scope>
    <source>
        <strain evidence="33">AG-KIZ</strain>
        <tissue evidence="33">Muscle</tissue>
    </source>
</reference>
<dbReference type="GO" id="GO:0005524">
    <property type="term" value="F:ATP binding"/>
    <property type="evidence" value="ECO:0007669"/>
    <property type="project" value="UniProtKB-UniRule"/>
</dbReference>
<evidence type="ECO:0000256" key="16">
    <source>
        <dbReference type="ARBA" id="ARBA00022927"/>
    </source>
</evidence>
<evidence type="ECO:0000256" key="27">
    <source>
        <dbReference type="PIRSR" id="PIRSR000619-2"/>
    </source>
</evidence>
<dbReference type="CDD" id="cd00064">
    <property type="entry name" value="FU"/>
    <property type="match status" value="3"/>
</dbReference>
<keyword evidence="34" id="KW-1185">Reference proteome</keyword>
<dbReference type="Pfam" id="PF07714">
    <property type="entry name" value="PK_Tyr_Ser-Thr"/>
    <property type="match status" value="1"/>
</dbReference>
<keyword evidence="24" id="KW-0449">Lipoprotein</keyword>
<evidence type="ECO:0000256" key="24">
    <source>
        <dbReference type="ARBA" id="ARBA00023288"/>
    </source>
</evidence>
<evidence type="ECO:0000256" key="19">
    <source>
        <dbReference type="ARBA" id="ARBA00023134"/>
    </source>
</evidence>
<feature type="domain" description="Protein kinase" evidence="32">
    <location>
        <begin position="733"/>
        <end position="982"/>
    </location>
</feature>
<evidence type="ECO:0000313" key="33">
    <source>
        <dbReference type="EMBL" id="ROL41698.1"/>
    </source>
</evidence>
<evidence type="ECO:0000256" key="31">
    <source>
        <dbReference type="SAM" id="Phobius"/>
    </source>
</evidence>
<comment type="catalytic activity">
    <reaction evidence="25">
        <text>L-tyrosyl-[protein] + ATP = O-phospho-L-tyrosyl-[protein] + ADP + H(+)</text>
        <dbReference type="Rhea" id="RHEA:10596"/>
        <dbReference type="Rhea" id="RHEA-COMP:10136"/>
        <dbReference type="Rhea" id="RHEA-COMP:20101"/>
        <dbReference type="ChEBI" id="CHEBI:15378"/>
        <dbReference type="ChEBI" id="CHEBI:30616"/>
        <dbReference type="ChEBI" id="CHEBI:46858"/>
        <dbReference type="ChEBI" id="CHEBI:61978"/>
        <dbReference type="ChEBI" id="CHEBI:456216"/>
        <dbReference type="EC" id="2.7.10.1"/>
    </reaction>
</comment>
<evidence type="ECO:0000256" key="5">
    <source>
        <dbReference type="ARBA" id="ARBA00010290"/>
    </source>
</evidence>
<dbReference type="FunFam" id="3.80.20.20:FF:000013">
    <property type="entry name" value="Erb-b2 receptor tyrosine kinase 3a"/>
    <property type="match status" value="1"/>
</dbReference>
<dbReference type="Pfam" id="PF01030">
    <property type="entry name" value="Recep_L_domain"/>
    <property type="match status" value="2"/>
</dbReference>
<dbReference type="InterPro" id="IPR009030">
    <property type="entry name" value="Growth_fac_rcpt_cys_sf"/>
</dbReference>
<dbReference type="CDD" id="cd12095">
    <property type="entry name" value="TM_ErbB3"/>
    <property type="match status" value="1"/>
</dbReference>
<evidence type="ECO:0000313" key="34">
    <source>
        <dbReference type="Proteomes" id="UP000281406"/>
    </source>
</evidence>
<keyword evidence="16" id="KW-0653">Protein transport</keyword>
<evidence type="ECO:0000259" key="32">
    <source>
        <dbReference type="PROSITE" id="PS50011"/>
    </source>
</evidence>
<dbReference type="Gene3D" id="3.30.200.20">
    <property type="entry name" value="Phosphorylase Kinase, domain 1"/>
    <property type="match status" value="1"/>
</dbReference>
<dbReference type="InterPro" id="IPR006689">
    <property type="entry name" value="Small_GTPase_ARF/SAR"/>
</dbReference>
<dbReference type="Pfam" id="PF14843">
    <property type="entry name" value="GF_recep_IV"/>
    <property type="match status" value="1"/>
</dbReference>
<evidence type="ECO:0000256" key="4">
    <source>
        <dbReference type="ARBA" id="ARBA00008171"/>
    </source>
</evidence>
<evidence type="ECO:0000256" key="29">
    <source>
        <dbReference type="PIRSR" id="PIRSR606689-2"/>
    </source>
</evidence>
<feature type="compositionally biased region" description="Polar residues" evidence="30">
    <location>
        <begin position="1130"/>
        <end position="1149"/>
    </location>
</feature>
<feature type="binding site" evidence="27">
    <location>
        <begin position="764"/>
        <end position="772"/>
    </location>
    <ligand>
        <name>ATP</name>
        <dbReference type="ChEBI" id="CHEBI:30616"/>
    </ligand>
</feature>
<keyword evidence="21 26" id="KW-0829">Tyrosine-protein kinase</keyword>